<comment type="similarity">
    <text evidence="1">Belongs to the carbohydrate kinase PfkB family.</text>
</comment>
<keyword evidence="9" id="KW-1185">Reference proteome</keyword>
<gene>
    <name evidence="8" type="ORF">FJ651_14855</name>
</gene>
<dbReference type="Proteomes" id="UP000317332">
    <property type="component" value="Unassembled WGS sequence"/>
</dbReference>
<dbReference type="PROSITE" id="PS00583">
    <property type="entry name" value="PFKB_KINASES_1"/>
    <property type="match status" value="1"/>
</dbReference>
<protein>
    <submittedName>
        <fullName evidence="8">1-phosphofructokinase family hexose kinase</fullName>
    </submittedName>
</protein>
<dbReference type="PROSITE" id="PS00584">
    <property type="entry name" value="PFKB_KINASES_2"/>
    <property type="match status" value="1"/>
</dbReference>
<evidence type="ECO:0000256" key="4">
    <source>
        <dbReference type="ARBA" id="ARBA00022777"/>
    </source>
</evidence>
<dbReference type="EMBL" id="VHIQ01000008">
    <property type="protein sequence ID" value="TPV31469.1"/>
    <property type="molecule type" value="Genomic_DNA"/>
</dbReference>
<dbReference type="OrthoDB" id="9801219at2"/>
<dbReference type="InterPro" id="IPR002173">
    <property type="entry name" value="Carboh/pur_kinase_PfkB_CS"/>
</dbReference>
<dbReference type="Pfam" id="PF00294">
    <property type="entry name" value="PfkB"/>
    <property type="match status" value="1"/>
</dbReference>
<name>A0A506PCZ9_9FLAO</name>
<dbReference type="GO" id="GO:0005829">
    <property type="term" value="C:cytosol"/>
    <property type="evidence" value="ECO:0007669"/>
    <property type="project" value="TreeGrafter"/>
</dbReference>
<evidence type="ECO:0000256" key="1">
    <source>
        <dbReference type="ARBA" id="ARBA00010688"/>
    </source>
</evidence>
<comment type="caution">
    <text evidence="8">The sequence shown here is derived from an EMBL/GenBank/DDBJ whole genome shotgun (WGS) entry which is preliminary data.</text>
</comment>
<keyword evidence="5" id="KW-0067">ATP-binding</keyword>
<dbReference type="InterPro" id="IPR017583">
    <property type="entry name" value="Tagatose/fructose_Pkinase"/>
</dbReference>
<dbReference type="AlphaFoldDB" id="A0A506PCZ9"/>
<keyword evidence="2 6" id="KW-0808">Transferase</keyword>
<proteinExistence type="inferred from homology"/>
<keyword evidence="3" id="KW-0547">Nucleotide-binding</keyword>
<dbReference type="PANTHER" id="PTHR46566">
    <property type="entry name" value="1-PHOSPHOFRUCTOKINASE-RELATED"/>
    <property type="match status" value="1"/>
</dbReference>
<dbReference type="SUPFAM" id="SSF53613">
    <property type="entry name" value="Ribokinase-like"/>
    <property type="match status" value="1"/>
</dbReference>
<dbReference type="GO" id="GO:0003872">
    <property type="term" value="F:6-phosphofructokinase activity"/>
    <property type="evidence" value="ECO:0007669"/>
    <property type="project" value="TreeGrafter"/>
</dbReference>
<evidence type="ECO:0000313" key="8">
    <source>
        <dbReference type="EMBL" id="TPV31469.1"/>
    </source>
</evidence>
<evidence type="ECO:0000256" key="6">
    <source>
        <dbReference type="PIRNR" id="PIRNR000535"/>
    </source>
</evidence>
<dbReference type="PIRSF" id="PIRSF000535">
    <property type="entry name" value="1PFK/6PFK/LacC"/>
    <property type="match status" value="1"/>
</dbReference>
<dbReference type="CDD" id="cd01164">
    <property type="entry name" value="FruK_PfkB_like"/>
    <property type="match status" value="1"/>
</dbReference>
<dbReference type="InterPro" id="IPR029056">
    <property type="entry name" value="Ribokinase-like"/>
</dbReference>
<dbReference type="InterPro" id="IPR011611">
    <property type="entry name" value="PfkB_dom"/>
</dbReference>
<dbReference type="RefSeq" id="WP_140991486.1">
    <property type="nucleotide sequence ID" value="NZ_VHIQ01000008.1"/>
</dbReference>
<feature type="domain" description="Carbohydrate kinase PfkB" evidence="7">
    <location>
        <begin position="22"/>
        <end position="293"/>
    </location>
</feature>
<sequence>MKALTITINPSVDKSSSVSGIVPEKKLRCDNPKYEPGGGGINVSRALKKLGLDSLSLFTSGGRTGKLLESLLLEESLQILPFSVKNETRENFIVVDTLTNQQFRFGFPGQPFSKNEQKILLDTINAIKDFPEIAVISGSLPDGVNVELMKDLIQICKNKNSKVVIDTSGEALTAAVEEGVYLIKPNIGELAVLTGKNELTVHTMETAAKQLINNGSAEIVVVSMGASGATLFNNNEKIYQPAPLVKVRSTVGAGDSMVAGMVSALLNNSSMKNVLRMGIACGSATTMAEGTGLFKTENVYKILKELS</sequence>
<dbReference type="PANTHER" id="PTHR46566:SF2">
    <property type="entry name" value="ATP-DEPENDENT 6-PHOSPHOFRUCTOKINASE ISOZYME 2"/>
    <property type="match status" value="1"/>
</dbReference>
<evidence type="ECO:0000256" key="5">
    <source>
        <dbReference type="ARBA" id="ARBA00022840"/>
    </source>
</evidence>
<keyword evidence="4 8" id="KW-0418">Kinase</keyword>
<evidence type="ECO:0000256" key="2">
    <source>
        <dbReference type="ARBA" id="ARBA00022679"/>
    </source>
</evidence>
<dbReference type="GO" id="GO:0005524">
    <property type="term" value="F:ATP binding"/>
    <property type="evidence" value="ECO:0007669"/>
    <property type="project" value="UniProtKB-KW"/>
</dbReference>
<organism evidence="8 9">
    <name type="scientific">Paucihalobacter ruber</name>
    <dbReference type="NCBI Taxonomy" id="2567861"/>
    <lineage>
        <taxon>Bacteria</taxon>
        <taxon>Pseudomonadati</taxon>
        <taxon>Bacteroidota</taxon>
        <taxon>Flavobacteriia</taxon>
        <taxon>Flavobacteriales</taxon>
        <taxon>Flavobacteriaceae</taxon>
        <taxon>Paucihalobacter</taxon>
    </lineage>
</organism>
<evidence type="ECO:0000256" key="3">
    <source>
        <dbReference type="ARBA" id="ARBA00022741"/>
    </source>
</evidence>
<dbReference type="FunFam" id="3.40.1190.20:FF:000001">
    <property type="entry name" value="Phosphofructokinase"/>
    <property type="match status" value="1"/>
</dbReference>
<evidence type="ECO:0000313" key="9">
    <source>
        <dbReference type="Proteomes" id="UP000317332"/>
    </source>
</evidence>
<dbReference type="NCBIfam" id="TIGR03168">
    <property type="entry name" value="1-PFK"/>
    <property type="match status" value="1"/>
</dbReference>
<dbReference type="Gene3D" id="3.40.1190.20">
    <property type="match status" value="1"/>
</dbReference>
<reference evidence="8 9" key="1">
    <citation type="submission" date="2019-06" db="EMBL/GenBank/DDBJ databases">
        <title>Flavobacteriaceae Paucihalobacterium erythroidium CWB-1, complete genome.</title>
        <authorList>
            <person name="Wu S."/>
        </authorList>
    </citation>
    <scope>NUCLEOTIDE SEQUENCE [LARGE SCALE GENOMIC DNA]</scope>
    <source>
        <strain evidence="8 9">CWB-1</strain>
    </source>
</reference>
<evidence type="ECO:0000259" key="7">
    <source>
        <dbReference type="Pfam" id="PF00294"/>
    </source>
</evidence>
<accession>A0A506PCZ9</accession>